<evidence type="ECO:0008006" key="3">
    <source>
        <dbReference type="Google" id="ProtNLM"/>
    </source>
</evidence>
<protein>
    <recommendedName>
        <fullName evidence="3">HNH endonuclease</fullName>
    </recommendedName>
</protein>
<proteinExistence type="predicted"/>
<dbReference type="EMBL" id="FTMP01000012">
    <property type="protein sequence ID" value="SIQ99384.1"/>
    <property type="molecule type" value="Genomic_DNA"/>
</dbReference>
<dbReference type="AlphaFoldDB" id="A0A1N6XAJ6"/>
<reference evidence="1 2" key="1">
    <citation type="submission" date="2017-01" db="EMBL/GenBank/DDBJ databases">
        <authorList>
            <person name="Mah S.A."/>
            <person name="Swanson W.J."/>
            <person name="Moy G.W."/>
            <person name="Vacquier V.D."/>
        </authorList>
    </citation>
    <scope>NUCLEOTIDE SEQUENCE [LARGE SCALE GENOMIC DNA]</scope>
    <source>
        <strain evidence="1 2">RU36E</strain>
    </source>
</reference>
<accession>A0A1N6XAJ6</accession>
<dbReference type="Proteomes" id="UP000185841">
    <property type="component" value="Unassembled WGS sequence"/>
</dbReference>
<evidence type="ECO:0000313" key="1">
    <source>
        <dbReference type="EMBL" id="SIQ99384.1"/>
    </source>
</evidence>
<sequence>MTSGRRCNLCLRRRQMTEDHLFPSGLVSPGQRRVTKILHTVDPNFRGRQGSFLAQNGVKKATLCADCNNRVLGIELDPYLIAAYSAASSALESARFPVVGDLKLFNINLNRVARAVAGHMMALDDKPLARHTMARQLRRFVLQEQCGLDPSLRFLMWLYPFKRQGMLKDLHHAEFGKPYEPMWISAFKTYPLAFAFSTEIQNPNYRLAGVIDLTRWVTTDVEQHFNIRVPARPIVDSNWPFAPHPNGAIFTGQNASVTTAPFKKAPKQQASSQNR</sequence>
<name>A0A1N6XAJ6_AQUAC</name>
<evidence type="ECO:0000313" key="2">
    <source>
        <dbReference type="Proteomes" id="UP000185841"/>
    </source>
</evidence>
<gene>
    <name evidence="1" type="ORF">SAMN05878282_11259</name>
</gene>
<organism evidence="1 2">
    <name type="scientific">Aquipseudomonas alcaligenes</name>
    <name type="common">Pseudomonas alcaligenes</name>
    <dbReference type="NCBI Taxonomy" id="43263"/>
    <lineage>
        <taxon>Bacteria</taxon>
        <taxon>Pseudomonadati</taxon>
        <taxon>Pseudomonadota</taxon>
        <taxon>Gammaproteobacteria</taxon>
        <taxon>Pseudomonadales</taxon>
        <taxon>Pseudomonadaceae</taxon>
        <taxon>Aquipseudomonas</taxon>
    </lineage>
</organism>